<protein>
    <recommendedName>
        <fullName evidence="4">Transmembrane protein</fullName>
    </recommendedName>
</protein>
<feature type="transmembrane region" description="Helical" evidence="1">
    <location>
        <begin position="54"/>
        <end position="75"/>
    </location>
</feature>
<keyword evidence="1" id="KW-0812">Transmembrane</keyword>
<reference evidence="3" key="1">
    <citation type="submission" date="2018-07" db="EMBL/GenBank/DDBJ databases">
        <title>Complete Genome Sequence of Spiroplasma phoeniceum.</title>
        <authorList>
            <person name="Davis R.E."/>
            <person name="Shao J.Y."/>
            <person name="Zhao Y."/>
            <person name="Silver A."/>
            <person name="Stump z."/>
            <person name="Gasparich G."/>
        </authorList>
    </citation>
    <scope>NUCLEOTIDE SEQUENCE [LARGE SCALE GENOMIC DNA]</scope>
    <source>
        <strain evidence="3">P40</strain>
    </source>
</reference>
<dbReference type="AlphaFoldDB" id="A0A345DR88"/>
<dbReference type="EMBL" id="CP031088">
    <property type="protein sequence ID" value="AXF96729.1"/>
    <property type="molecule type" value="Genomic_DNA"/>
</dbReference>
<gene>
    <name evidence="2" type="ORF">SDAV_001776</name>
</gene>
<evidence type="ECO:0000256" key="1">
    <source>
        <dbReference type="SAM" id="Phobius"/>
    </source>
</evidence>
<proteinExistence type="predicted"/>
<feature type="transmembrane region" description="Helical" evidence="1">
    <location>
        <begin position="120"/>
        <end position="144"/>
    </location>
</feature>
<keyword evidence="1" id="KW-0472">Membrane</keyword>
<evidence type="ECO:0000313" key="2">
    <source>
        <dbReference type="EMBL" id="AXF96729.1"/>
    </source>
</evidence>
<name>A0A345DR88_9MOLU</name>
<dbReference type="RefSeq" id="WP_114565282.1">
    <property type="nucleotide sequence ID" value="NZ_CP031088.1"/>
</dbReference>
<dbReference type="InterPro" id="IPR049713">
    <property type="entry name" value="Pr6Pr-like"/>
</dbReference>
<dbReference type="Proteomes" id="UP000253689">
    <property type="component" value="Chromosome"/>
</dbReference>
<organism evidence="2 3">
    <name type="scientific">Spiroplasma phoeniceum P40</name>
    <dbReference type="NCBI Taxonomy" id="1276259"/>
    <lineage>
        <taxon>Bacteria</taxon>
        <taxon>Bacillati</taxon>
        <taxon>Mycoplasmatota</taxon>
        <taxon>Mollicutes</taxon>
        <taxon>Entomoplasmatales</taxon>
        <taxon>Spiroplasmataceae</taxon>
        <taxon>Spiroplasma</taxon>
    </lineage>
</organism>
<feature type="transmembrane region" description="Helical" evidence="1">
    <location>
        <begin position="87"/>
        <end position="108"/>
    </location>
</feature>
<feature type="transmembrane region" description="Helical" evidence="1">
    <location>
        <begin position="12"/>
        <end position="34"/>
    </location>
</feature>
<evidence type="ECO:0000313" key="3">
    <source>
        <dbReference type="Proteomes" id="UP000253689"/>
    </source>
</evidence>
<evidence type="ECO:0008006" key="4">
    <source>
        <dbReference type="Google" id="ProtNLM"/>
    </source>
</evidence>
<feature type="transmembrane region" description="Helical" evidence="1">
    <location>
        <begin position="220"/>
        <end position="241"/>
    </location>
</feature>
<sequence>MILKIKLAWKQIYKLFFAIVGLAILGWTFINGILNQNDIINHYNGDYTLYTLDFFTTFTCLSNLGILFWFLISGIRHHQENKNKIQSYPVALAAACYITITFIIYNCLLLPTQPLPGSAIGWITTVIDHMTNPIAFVIYILFFMENKQEINLKQFFRKNFWKYLLVLLAYCAYTMIRGELRSLSGNHFTWPGNEPGVIENRWYPYFFLNIHTPFLGIPGYVWFFIVFFAILGILIGSMYLYNYCNNKIIKTKFYQTLQEISINKNHHNRNYYDDKL</sequence>
<dbReference type="KEGG" id="sphh:SDAV_001776"/>
<dbReference type="NCBIfam" id="NF038065">
    <property type="entry name" value="Pr6Pr"/>
    <property type="match status" value="1"/>
</dbReference>
<feature type="transmembrane region" description="Helical" evidence="1">
    <location>
        <begin position="160"/>
        <end position="176"/>
    </location>
</feature>
<keyword evidence="3" id="KW-1185">Reference proteome</keyword>
<keyword evidence="1" id="KW-1133">Transmembrane helix</keyword>
<accession>A0A345DR88</accession>